<name>A0AAD6VMF5_9AGAR</name>
<evidence type="ECO:0008006" key="4">
    <source>
        <dbReference type="Google" id="ProtNLM"/>
    </source>
</evidence>
<proteinExistence type="predicted"/>
<gene>
    <name evidence="2" type="ORF">GGX14DRAFT_563511</name>
</gene>
<evidence type="ECO:0000313" key="3">
    <source>
        <dbReference type="Proteomes" id="UP001219525"/>
    </source>
</evidence>
<evidence type="ECO:0000313" key="2">
    <source>
        <dbReference type="EMBL" id="KAJ7213926.1"/>
    </source>
</evidence>
<evidence type="ECO:0000256" key="1">
    <source>
        <dbReference type="SAM" id="MobiDB-lite"/>
    </source>
</evidence>
<dbReference type="EMBL" id="JARJCW010000020">
    <property type="protein sequence ID" value="KAJ7213926.1"/>
    <property type="molecule type" value="Genomic_DNA"/>
</dbReference>
<organism evidence="2 3">
    <name type="scientific">Mycena pura</name>
    <dbReference type="NCBI Taxonomy" id="153505"/>
    <lineage>
        <taxon>Eukaryota</taxon>
        <taxon>Fungi</taxon>
        <taxon>Dikarya</taxon>
        <taxon>Basidiomycota</taxon>
        <taxon>Agaricomycotina</taxon>
        <taxon>Agaricomycetes</taxon>
        <taxon>Agaricomycetidae</taxon>
        <taxon>Agaricales</taxon>
        <taxon>Marasmiineae</taxon>
        <taxon>Mycenaceae</taxon>
        <taxon>Mycena</taxon>
    </lineage>
</organism>
<comment type="caution">
    <text evidence="2">The sequence shown here is derived from an EMBL/GenBank/DDBJ whole genome shotgun (WGS) entry which is preliminary data.</text>
</comment>
<dbReference type="Proteomes" id="UP001219525">
    <property type="component" value="Unassembled WGS sequence"/>
</dbReference>
<dbReference type="AlphaFoldDB" id="A0AAD6VMF5"/>
<dbReference type="Gene3D" id="3.40.395.10">
    <property type="entry name" value="Adenoviral Proteinase, Chain A"/>
    <property type="match status" value="1"/>
</dbReference>
<sequence length="913" mass="102206">MARVSPGSRRELHVPAFGRDLGREWACEGSLTSDGPRSWRSHDLAFTRYIIDYGANELASKGKAELERYEDFLRSEFSAKFLVFPLYSPSHHWIAGAINCAAKAIRFGDSCGGAPPTAFVQALQKWLYSVMSWSSVCVTRDLPCRVQQDSFNCGVIAPNTIARLVLKDELWHQRNARTSRLQVFCTFGNVILRFQNGPDYTGPLLDLDPPANPDPPMPVAAAASVADVEMPDASTPQPVRLTDDDVSALLASLPLHKTSSGKRRKADDGDNDTAAPAPKHVKGTEGGAVKKPPKIRELRILEKLAAGGKSGSNQHDLAVGVLIAAGLYIRNEKRLAALRKEIQRDEVIRIQSVYQAARFHAHYLDRKNCKHAPVPNKSITNFFGAVAKPAQPLRPVEPSEFRKFCGGLTGHIHVQITYYVENCQATGGGARNINFYVAQLYRELGITKASDTRLSRKQKATAYNTQALDCTWRIEISPHKSAVVSTRCLVKFTMYSRWELSDSKVVFPECWAVYLRKDFRTVIRRDRDKTHDQLKCTPKVHSNPIQARLMAKYEGLEELLNERSELAVFGCFICSGAQGWYNDNKIFLGLVETMQLAKERQLRGVGMQKFNPKTGRIFAQHFGMETQRSIKHQIAQRPRFPIGITTQNFEFLAKYCSNYGYPTDHPLCVSVDDTKLLATMQPLHDGMEKVWYLMGLSRDRQLSVTSPKQLEKLMEQKQSPATKLGLFAVQIPFPGVPPLAFAILPIASSIKVPELTRYQRQLLDGLVDRKYHFISNVADGAAVEHDVQLRIANTLSTTYHKILPPNQFSDSVEPISVPIHDYRGNKFINTQDAVHARKTGRNNVFSSTRVLVLGDYVVCYHQIYDLAVNTDDSPLYQKDVVGYDKEDDNAANCIFSSAAICKLLENPSENMEG</sequence>
<protein>
    <recommendedName>
        <fullName evidence="4">Ubiquitin-like protease family profile domain-containing protein</fullName>
    </recommendedName>
</protein>
<dbReference type="SUPFAM" id="SSF54001">
    <property type="entry name" value="Cysteine proteinases"/>
    <property type="match status" value="1"/>
</dbReference>
<reference evidence="2" key="1">
    <citation type="submission" date="2023-03" db="EMBL/GenBank/DDBJ databases">
        <title>Massive genome expansion in bonnet fungi (Mycena s.s.) driven by repeated elements and novel gene families across ecological guilds.</title>
        <authorList>
            <consortium name="Lawrence Berkeley National Laboratory"/>
            <person name="Harder C.B."/>
            <person name="Miyauchi S."/>
            <person name="Viragh M."/>
            <person name="Kuo A."/>
            <person name="Thoen E."/>
            <person name="Andreopoulos B."/>
            <person name="Lu D."/>
            <person name="Skrede I."/>
            <person name="Drula E."/>
            <person name="Henrissat B."/>
            <person name="Morin E."/>
            <person name="Kohler A."/>
            <person name="Barry K."/>
            <person name="LaButti K."/>
            <person name="Morin E."/>
            <person name="Salamov A."/>
            <person name="Lipzen A."/>
            <person name="Mereny Z."/>
            <person name="Hegedus B."/>
            <person name="Baldrian P."/>
            <person name="Stursova M."/>
            <person name="Weitz H."/>
            <person name="Taylor A."/>
            <person name="Grigoriev I.V."/>
            <person name="Nagy L.G."/>
            <person name="Martin F."/>
            <person name="Kauserud H."/>
        </authorList>
    </citation>
    <scope>NUCLEOTIDE SEQUENCE</scope>
    <source>
        <strain evidence="2">9144</strain>
    </source>
</reference>
<feature type="region of interest" description="Disordered" evidence="1">
    <location>
        <begin position="252"/>
        <end position="293"/>
    </location>
</feature>
<keyword evidence="3" id="KW-1185">Reference proteome</keyword>
<accession>A0AAD6VMF5</accession>
<dbReference type="InterPro" id="IPR038765">
    <property type="entry name" value="Papain-like_cys_pep_sf"/>
</dbReference>